<dbReference type="PANTHER" id="PTHR42693">
    <property type="entry name" value="ARYLSULFATASE FAMILY MEMBER"/>
    <property type="match status" value="1"/>
</dbReference>
<evidence type="ECO:0000256" key="3">
    <source>
        <dbReference type="ARBA" id="ARBA00022801"/>
    </source>
</evidence>
<dbReference type="InterPro" id="IPR017850">
    <property type="entry name" value="Alkaline_phosphatase_core_sf"/>
</dbReference>
<accession>A0ABT2G808</accession>
<evidence type="ECO:0000256" key="5">
    <source>
        <dbReference type="SAM" id="SignalP"/>
    </source>
</evidence>
<dbReference type="InterPro" id="IPR050738">
    <property type="entry name" value="Sulfatase"/>
</dbReference>
<sequence>MTARFLLAFLFLGLFSCEKAEQKPQKPNIVLILADDLGYGEVGFNGQKLIKTPNMDALAASGRIFTNHYTAAPVCAPARGMILTGLHSGHAYIRGNDEWRERGEVWDYAKAAEDPNLEGQRPLPAETLTIAKVLQQNGYKTGIVGKWGLGAPLSEGIPNNLGFDYFFGYNCQRQAHNLYPPHLWENETKIPLNNEIVVPGTKLDEGADPVDPASYARYQQQEYAPEVMHEKALAFLEENSDQPFFLYYASPLPHLPLQVPQDLVQNYVEVFGEEAPYDGSKGYFPTRYPRATYAAMITLLDKQIGELRQKVEELGQTENTIFILTSDNGPTYTGGVDFDFFESSQPFSNGYGRTKGFVYEGGIRVPMVVNWPGKVESGSHSDHISAFYDLFPTLCDLIGVDTPENLDGMSFLPAILGEEQKSHEFLYWEFPEYRGQQAVRMGNWKAVRQKLKEGIVKTELYDLSVDPLEENDLAESYPEIVVQLEEIMSKEHEESVIDRFKFEALGDQLSADSGN</sequence>
<dbReference type="EMBL" id="JANWGH010000003">
    <property type="protein sequence ID" value="MCS5491277.1"/>
    <property type="molecule type" value="Genomic_DNA"/>
</dbReference>
<dbReference type="SUPFAM" id="SSF53649">
    <property type="entry name" value="Alkaline phosphatase-like"/>
    <property type="match status" value="1"/>
</dbReference>
<dbReference type="Gene3D" id="3.30.1120.10">
    <property type="match status" value="1"/>
</dbReference>
<keyword evidence="4" id="KW-0106">Calcium</keyword>
<evidence type="ECO:0000256" key="2">
    <source>
        <dbReference type="ARBA" id="ARBA00022723"/>
    </source>
</evidence>
<keyword evidence="2" id="KW-0479">Metal-binding</keyword>
<evidence type="ECO:0000256" key="1">
    <source>
        <dbReference type="ARBA" id="ARBA00008779"/>
    </source>
</evidence>
<feature type="chain" id="PRO_5045563006" evidence="5">
    <location>
        <begin position="21"/>
        <end position="515"/>
    </location>
</feature>
<evidence type="ECO:0000259" key="6">
    <source>
        <dbReference type="Pfam" id="PF00884"/>
    </source>
</evidence>
<reference evidence="7 8" key="1">
    <citation type="submission" date="2022-08" db="EMBL/GenBank/DDBJ databases">
        <title>Algoriphagus sp. CAU 1643 isolated from mud.</title>
        <authorList>
            <person name="Kim W."/>
        </authorList>
    </citation>
    <scope>NUCLEOTIDE SEQUENCE [LARGE SCALE GENOMIC DNA]</scope>
    <source>
        <strain evidence="7 8">CAU 1643</strain>
    </source>
</reference>
<dbReference type="Gene3D" id="3.40.720.10">
    <property type="entry name" value="Alkaline Phosphatase, subunit A"/>
    <property type="match status" value="1"/>
</dbReference>
<comment type="similarity">
    <text evidence="1">Belongs to the sulfatase family.</text>
</comment>
<keyword evidence="5" id="KW-0732">Signal</keyword>
<proteinExistence type="inferred from homology"/>
<gene>
    <name evidence="7" type="ORF">NY014_12590</name>
</gene>
<keyword evidence="8" id="KW-1185">Reference proteome</keyword>
<dbReference type="PANTHER" id="PTHR42693:SF53">
    <property type="entry name" value="ENDO-4-O-SULFATASE"/>
    <property type="match status" value="1"/>
</dbReference>
<dbReference type="RefSeq" id="WP_259414943.1">
    <property type="nucleotide sequence ID" value="NZ_JANWGH010000003.1"/>
</dbReference>
<comment type="caution">
    <text evidence="7">The sequence shown here is derived from an EMBL/GenBank/DDBJ whole genome shotgun (WGS) entry which is preliminary data.</text>
</comment>
<organism evidence="7 8">
    <name type="scientific">Algoriphagus limi</name>
    <dbReference type="NCBI Taxonomy" id="2975273"/>
    <lineage>
        <taxon>Bacteria</taxon>
        <taxon>Pseudomonadati</taxon>
        <taxon>Bacteroidota</taxon>
        <taxon>Cytophagia</taxon>
        <taxon>Cytophagales</taxon>
        <taxon>Cyclobacteriaceae</taxon>
        <taxon>Algoriphagus</taxon>
    </lineage>
</organism>
<keyword evidence="3" id="KW-0378">Hydrolase</keyword>
<evidence type="ECO:0000313" key="7">
    <source>
        <dbReference type="EMBL" id="MCS5491277.1"/>
    </source>
</evidence>
<dbReference type="InterPro" id="IPR024607">
    <property type="entry name" value="Sulfatase_CS"/>
</dbReference>
<dbReference type="Pfam" id="PF00884">
    <property type="entry name" value="Sulfatase"/>
    <property type="match status" value="1"/>
</dbReference>
<dbReference type="CDD" id="cd16145">
    <property type="entry name" value="ARS_like"/>
    <property type="match status" value="1"/>
</dbReference>
<evidence type="ECO:0000313" key="8">
    <source>
        <dbReference type="Proteomes" id="UP001206788"/>
    </source>
</evidence>
<name>A0ABT2G808_9BACT</name>
<dbReference type="PROSITE" id="PS00523">
    <property type="entry name" value="SULFATASE_1"/>
    <property type="match status" value="1"/>
</dbReference>
<dbReference type="Proteomes" id="UP001206788">
    <property type="component" value="Unassembled WGS sequence"/>
</dbReference>
<dbReference type="InterPro" id="IPR000917">
    <property type="entry name" value="Sulfatase_N"/>
</dbReference>
<protein>
    <submittedName>
        <fullName evidence="7">Arylsulfatase</fullName>
    </submittedName>
</protein>
<feature type="domain" description="Sulfatase N-terminal" evidence="6">
    <location>
        <begin position="27"/>
        <end position="400"/>
    </location>
</feature>
<feature type="signal peptide" evidence="5">
    <location>
        <begin position="1"/>
        <end position="20"/>
    </location>
</feature>
<evidence type="ECO:0000256" key="4">
    <source>
        <dbReference type="ARBA" id="ARBA00022837"/>
    </source>
</evidence>
<dbReference type="PROSITE" id="PS51257">
    <property type="entry name" value="PROKAR_LIPOPROTEIN"/>
    <property type="match status" value="1"/>
</dbReference>